<evidence type="ECO:0000313" key="10">
    <source>
        <dbReference type="Proteomes" id="UP000317550"/>
    </source>
</evidence>
<dbReference type="InterPro" id="IPR003836">
    <property type="entry name" value="Glucokinase"/>
</dbReference>
<evidence type="ECO:0000256" key="2">
    <source>
        <dbReference type="ARBA" id="ARBA00022679"/>
    </source>
</evidence>
<reference evidence="10" key="1">
    <citation type="submission" date="2019-07" db="EMBL/GenBank/DDBJ databases">
        <title>Chitinimonas sp. nov., isolated from Ny-Alesund, arctica soil.</title>
        <authorList>
            <person name="Xu Q."/>
            <person name="Peng F."/>
        </authorList>
    </citation>
    <scope>NUCLEOTIDE SEQUENCE [LARGE SCALE GENOMIC DNA]</scope>
    <source>
        <strain evidence="10">R3-44</strain>
    </source>
</reference>
<dbReference type="KEGG" id="cari:FNU76_23395"/>
<comment type="subcellular location">
    <subcellularLocation>
        <location evidence="7">Cytoplasm</location>
    </subcellularLocation>
</comment>
<keyword evidence="5 7" id="KW-0067">ATP-binding</keyword>
<dbReference type="GO" id="GO:0005829">
    <property type="term" value="C:cytosol"/>
    <property type="evidence" value="ECO:0007669"/>
    <property type="project" value="TreeGrafter"/>
</dbReference>
<keyword evidence="2 7" id="KW-0808">Transferase</keyword>
<gene>
    <name evidence="7" type="primary">glk</name>
    <name evidence="9" type="ORF">FNU76_23395</name>
</gene>
<dbReference type="InterPro" id="IPR050201">
    <property type="entry name" value="Bacterial_glucokinase"/>
</dbReference>
<dbReference type="CDD" id="cd24008">
    <property type="entry name" value="ASKHA_NBD_GLK"/>
    <property type="match status" value="1"/>
</dbReference>
<evidence type="ECO:0000256" key="5">
    <source>
        <dbReference type="ARBA" id="ARBA00022840"/>
    </source>
</evidence>
<dbReference type="AlphaFoldDB" id="A0A516SLP0"/>
<dbReference type="GO" id="GO:0004340">
    <property type="term" value="F:glucokinase activity"/>
    <property type="evidence" value="ECO:0007669"/>
    <property type="project" value="UniProtKB-UniRule"/>
</dbReference>
<dbReference type="GO" id="GO:0006096">
    <property type="term" value="P:glycolytic process"/>
    <property type="evidence" value="ECO:0007669"/>
    <property type="project" value="UniProtKB-UniRule"/>
</dbReference>
<dbReference type="Gene3D" id="3.30.420.40">
    <property type="match status" value="1"/>
</dbReference>
<dbReference type="Proteomes" id="UP000317550">
    <property type="component" value="Chromosome"/>
</dbReference>
<dbReference type="Gene3D" id="3.40.367.20">
    <property type="match status" value="1"/>
</dbReference>
<dbReference type="HAMAP" id="MF_00524">
    <property type="entry name" value="Glucokinase"/>
    <property type="match status" value="1"/>
</dbReference>
<evidence type="ECO:0000256" key="7">
    <source>
        <dbReference type="HAMAP-Rule" id="MF_00524"/>
    </source>
</evidence>
<dbReference type="RefSeq" id="WP_144280437.1">
    <property type="nucleotide sequence ID" value="NZ_CP041730.1"/>
</dbReference>
<evidence type="ECO:0000256" key="4">
    <source>
        <dbReference type="ARBA" id="ARBA00022777"/>
    </source>
</evidence>
<keyword evidence="4 7" id="KW-0418">Kinase</keyword>
<feature type="binding site" evidence="7">
    <location>
        <begin position="12"/>
        <end position="17"/>
    </location>
    <ligand>
        <name>ATP</name>
        <dbReference type="ChEBI" id="CHEBI:30616"/>
    </ligand>
</feature>
<organism evidence="9 10">
    <name type="scientific">Chitinimonas arctica</name>
    <dbReference type="NCBI Taxonomy" id="2594795"/>
    <lineage>
        <taxon>Bacteria</taxon>
        <taxon>Pseudomonadati</taxon>
        <taxon>Pseudomonadota</taxon>
        <taxon>Betaproteobacteria</taxon>
        <taxon>Neisseriales</taxon>
        <taxon>Chitinibacteraceae</taxon>
        <taxon>Chitinimonas</taxon>
    </lineage>
</organism>
<evidence type="ECO:0000256" key="8">
    <source>
        <dbReference type="RuleBase" id="RU004046"/>
    </source>
</evidence>
<dbReference type="OrthoDB" id="9800595at2"/>
<dbReference type="SUPFAM" id="SSF53067">
    <property type="entry name" value="Actin-like ATPase domain"/>
    <property type="match status" value="1"/>
</dbReference>
<evidence type="ECO:0000313" key="9">
    <source>
        <dbReference type="EMBL" id="QDQ29055.1"/>
    </source>
</evidence>
<keyword evidence="3 7" id="KW-0547">Nucleotide-binding</keyword>
<evidence type="ECO:0000256" key="3">
    <source>
        <dbReference type="ARBA" id="ARBA00022741"/>
    </source>
</evidence>
<dbReference type="PANTHER" id="PTHR47690">
    <property type="entry name" value="GLUCOKINASE"/>
    <property type="match status" value="1"/>
</dbReference>
<dbReference type="InterPro" id="IPR043129">
    <property type="entry name" value="ATPase_NBD"/>
</dbReference>
<keyword evidence="10" id="KW-1185">Reference proteome</keyword>
<keyword evidence="6 7" id="KW-0324">Glycolysis</keyword>
<keyword evidence="1 7" id="KW-0963">Cytoplasm</keyword>
<dbReference type="FunFam" id="3.40.367.20:FF:000002">
    <property type="entry name" value="Glucokinase"/>
    <property type="match status" value="1"/>
</dbReference>
<dbReference type="Pfam" id="PF02685">
    <property type="entry name" value="Glucokinase"/>
    <property type="match status" value="1"/>
</dbReference>
<dbReference type="GO" id="GO:0005524">
    <property type="term" value="F:ATP binding"/>
    <property type="evidence" value="ECO:0007669"/>
    <property type="project" value="UniProtKB-UniRule"/>
</dbReference>
<sequence length="331" mass="34605">MPLSTTYPRLLADVGGTNVRFALIHHAGAGISDERNLVCADYPGLFDAARAYLDPLKVAPRWAAIGIATAVADDLIRMTNNHWAFSQAALKAQLQLAELSIINDFTALALSLPLLDQAELVKIGGGEPDPHQPIALLGAGTGLGVSGLVPAHQPGEAGRWIPLQGEGGHVSFSPFNDKEDEILRILRREFGHVSAERLLSGPGLVNLYRALGELNGQPPAPLSAAEISAQGVDGSCPLCREVIDTFCGMLGTAAANLAVTLGARGGLYIGGGIVPKLGGYFATSAFRKRFEQKGRFSNYLAAVPSYVIVANNPALRGTAAALDALAARRGG</sequence>
<dbReference type="NCBIfam" id="TIGR00749">
    <property type="entry name" value="glk"/>
    <property type="match status" value="1"/>
</dbReference>
<name>A0A516SLP0_9NEIS</name>
<comment type="catalytic activity">
    <reaction evidence="7">
        <text>D-glucose + ATP = D-glucose 6-phosphate + ADP + H(+)</text>
        <dbReference type="Rhea" id="RHEA:17825"/>
        <dbReference type="ChEBI" id="CHEBI:4167"/>
        <dbReference type="ChEBI" id="CHEBI:15378"/>
        <dbReference type="ChEBI" id="CHEBI:30616"/>
        <dbReference type="ChEBI" id="CHEBI:61548"/>
        <dbReference type="ChEBI" id="CHEBI:456216"/>
        <dbReference type="EC" id="2.7.1.2"/>
    </reaction>
</comment>
<protein>
    <recommendedName>
        <fullName evidence="7">Glucokinase</fullName>
        <ecNumber evidence="7">2.7.1.2</ecNumber>
    </recommendedName>
    <alternativeName>
        <fullName evidence="7">Glucose kinase</fullName>
    </alternativeName>
</protein>
<dbReference type="EC" id="2.7.1.2" evidence="7"/>
<evidence type="ECO:0000256" key="1">
    <source>
        <dbReference type="ARBA" id="ARBA00022490"/>
    </source>
</evidence>
<comment type="similarity">
    <text evidence="7 8">Belongs to the bacterial glucokinase family.</text>
</comment>
<proteinExistence type="inferred from homology"/>
<evidence type="ECO:0000256" key="6">
    <source>
        <dbReference type="ARBA" id="ARBA00023152"/>
    </source>
</evidence>
<dbReference type="EMBL" id="CP041730">
    <property type="protein sequence ID" value="QDQ29055.1"/>
    <property type="molecule type" value="Genomic_DNA"/>
</dbReference>
<dbReference type="NCBIfam" id="NF001416">
    <property type="entry name" value="PRK00292.1-3"/>
    <property type="match status" value="1"/>
</dbReference>
<dbReference type="GO" id="GO:0005536">
    <property type="term" value="F:D-glucose binding"/>
    <property type="evidence" value="ECO:0007669"/>
    <property type="project" value="InterPro"/>
</dbReference>
<accession>A0A516SLP0</accession>
<dbReference type="PANTHER" id="PTHR47690:SF1">
    <property type="entry name" value="GLUCOKINASE"/>
    <property type="match status" value="1"/>
</dbReference>